<accession>A0A9P7FNZ8</accession>
<organism evidence="2 3">
    <name type="scientific">Sphagnurus paluster</name>
    <dbReference type="NCBI Taxonomy" id="117069"/>
    <lineage>
        <taxon>Eukaryota</taxon>
        <taxon>Fungi</taxon>
        <taxon>Dikarya</taxon>
        <taxon>Basidiomycota</taxon>
        <taxon>Agaricomycotina</taxon>
        <taxon>Agaricomycetes</taxon>
        <taxon>Agaricomycetidae</taxon>
        <taxon>Agaricales</taxon>
        <taxon>Tricholomatineae</taxon>
        <taxon>Lyophyllaceae</taxon>
        <taxon>Sphagnurus</taxon>
    </lineage>
</organism>
<evidence type="ECO:0000313" key="2">
    <source>
        <dbReference type="EMBL" id="KAG5634041.1"/>
    </source>
</evidence>
<reference evidence="2" key="2">
    <citation type="submission" date="2021-10" db="EMBL/GenBank/DDBJ databases">
        <title>Phylogenomics reveals ancestral predisposition of the termite-cultivated fungus Termitomyces towards a domesticated lifestyle.</title>
        <authorList>
            <person name="Auxier B."/>
            <person name="Grum-Grzhimaylo A."/>
            <person name="Cardenas M.E."/>
            <person name="Lodge J.D."/>
            <person name="Laessoe T."/>
            <person name="Pedersen O."/>
            <person name="Smith M.E."/>
            <person name="Kuyper T.W."/>
            <person name="Franco-Molano E.A."/>
            <person name="Baroni T.J."/>
            <person name="Aanen D.K."/>
        </authorList>
    </citation>
    <scope>NUCLEOTIDE SEQUENCE</scope>
    <source>
        <strain evidence="2">D49</strain>
    </source>
</reference>
<gene>
    <name evidence="2" type="ORF">H0H81_003671</name>
</gene>
<sequence>MACNCLLENEQNRAFRMAFTDGQWDKIHHRLVIADLDHHPDDPWPMDRIKATAEYILHGTGPSTTNGYRPMATAETGTALAYASPGAPPVTAPTIAASDRLSVKEEIFLVALNKVLDRLDAVLVPPRVQQNRQLRLSEDCHFCGESVHRIQECQAVEQCIREGKCQHNQEGRIVLPSGGYVPNNIGGDNLKAKVKEWHQRNPNQLAAGRHLAGPDNYQGPNPGQPPPHQPAAVPIAPVPTNKPTALATPTQPVAGPSKPYSTSETGKSRSTEAAPVSAVVPVKETIHPFANLGSNRYVLPNTRNFGATLDKSRTDTTYRTAAPIVDTSKGVVVFERVLDSNVTVSVGELCSIAPEIRGKFREAVTQKRVALTNRIKEVPDEDATPYQRKAPLSQLKEEVVDEETPALAFIEELEAFPVLTNQVSMQALYMINL</sequence>
<reference evidence="2" key="1">
    <citation type="submission" date="2021-02" db="EMBL/GenBank/DDBJ databases">
        <authorList>
            <person name="Nieuwenhuis M."/>
            <person name="Van De Peppel L.J.J."/>
        </authorList>
    </citation>
    <scope>NUCLEOTIDE SEQUENCE</scope>
    <source>
        <strain evidence="2">D49</strain>
    </source>
</reference>
<protein>
    <submittedName>
        <fullName evidence="2">Uncharacterized protein</fullName>
    </submittedName>
</protein>
<keyword evidence="3" id="KW-1185">Reference proteome</keyword>
<dbReference type="OrthoDB" id="3252634at2759"/>
<name>A0A9P7FNZ8_9AGAR</name>
<proteinExistence type="predicted"/>
<feature type="compositionally biased region" description="Low complexity" evidence="1">
    <location>
        <begin position="230"/>
        <end position="241"/>
    </location>
</feature>
<dbReference type="Proteomes" id="UP000717328">
    <property type="component" value="Unassembled WGS sequence"/>
</dbReference>
<feature type="region of interest" description="Disordered" evidence="1">
    <location>
        <begin position="207"/>
        <end position="276"/>
    </location>
</feature>
<comment type="caution">
    <text evidence="2">The sequence shown here is derived from an EMBL/GenBank/DDBJ whole genome shotgun (WGS) entry which is preliminary data.</text>
</comment>
<evidence type="ECO:0000313" key="3">
    <source>
        <dbReference type="Proteomes" id="UP000717328"/>
    </source>
</evidence>
<dbReference type="AlphaFoldDB" id="A0A9P7FNZ8"/>
<evidence type="ECO:0000256" key="1">
    <source>
        <dbReference type="SAM" id="MobiDB-lite"/>
    </source>
</evidence>
<dbReference type="EMBL" id="JABCKI010006694">
    <property type="protein sequence ID" value="KAG5634041.1"/>
    <property type="molecule type" value="Genomic_DNA"/>
</dbReference>